<dbReference type="GO" id="GO:0046872">
    <property type="term" value="F:metal ion binding"/>
    <property type="evidence" value="ECO:0007669"/>
    <property type="project" value="UniProtKB-KW"/>
</dbReference>
<dbReference type="KEGG" id="lpk:LACPI_0548"/>
<name>A0A0D6DVF4_9LACT</name>
<evidence type="ECO:0000259" key="4">
    <source>
        <dbReference type="Pfam" id="PF00557"/>
    </source>
</evidence>
<dbReference type="SUPFAM" id="SSF55920">
    <property type="entry name" value="Creatinase/aminopeptidase"/>
    <property type="match status" value="1"/>
</dbReference>
<dbReference type="InterPro" id="IPR029149">
    <property type="entry name" value="Creatin/AminoP/Spt16_N"/>
</dbReference>
<keyword evidence="1 3" id="KW-0479">Metal-binding</keyword>
<dbReference type="Pfam" id="PF00557">
    <property type="entry name" value="Peptidase_M24"/>
    <property type="match status" value="1"/>
</dbReference>
<organism evidence="6 7">
    <name type="scientific">Pseudolactococcus piscium MKFS47</name>
    <dbReference type="NCBI Taxonomy" id="297352"/>
    <lineage>
        <taxon>Bacteria</taxon>
        <taxon>Bacillati</taxon>
        <taxon>Bacillota</taxon>
        <taxon>Bacilli</taxon>
        <taxon>Lactobacillales</taxon>
        <taxon>Streptococcaceae</taxon>
        <taxon>Pseudolactococcus</taxon>
    </lineage>
</organism>
<accession>A0A0D6DVF4</accession>
<evidence type="ECO:0000259" key="5">
    <source>
        <dbReference type="Pfam" id="PF01321"/>
    </source>
</evidence>
<dbReference type="Proteomes" id="UP000033166">
    <property type="component" value="Chromosome I"/>
</dbReference>
<evidence type="ECO:0000256" key="3">
    <source>
        <dbReference type="RuleBase" id="RU000590"/>
    </source>
</evidence>
<dbReference type="PANTHER" id="PTHR46112:SF3">
    <property type="entry name" value="AMINOPEPTIDASE YPDF"/>
    <property type="match status" value="1"/>
</dbReference>
<gene>
    <name evidence="6" type="primary">yqhT</name>
    <name evidence="6" type="ORF">LACPI_0548</name>
</gene>
<dbReference type="InterPro" id="IPR001131">
    <property type="entry name" value="Peptidase_M24B_aminopep-P_CS"/>
</dbReference>
<reference evidence="7" key="1">
    <citation type="submission" date="2015-01" db="EMBL/GenBank/DDBJ databases">
        <authorList>
            <person name="Andreevskaya M."/>
        </authorList>
    </citation>
    <scope>NUCLEOTIDE SEQUENCE [LARGE SCALE GENOMIC DNA]</scope>
    <source>
        <strain evidence="7">MKFS47</strain>
    </source>
</reference>
<dbReference type="CDD" id="cd01092">
    <property type="entry name" value="APP-like"/>
    <property type="match status" value="1"/>
</dbReference>
<feature type="domain" description="Creatinase N-terminal" evidence="5">
    <location>
        <begin position="3"/>
        <end position="126"/>
    </location>
</feature>
<dbReference type="SUPFAM" id="SSF53092">
    <property type="entry name" value="Creatinase/prolidase N-terminal domain"/>
    <property type="match status" value="1"/>
</dbReference>
<evidence type="ECO:0000313" key="6">
    <source>
        <dbReference type="EMBL" id="CEN27748.1"/>
    </source>
</evidence>
<dbReference type="Gene3D" id="3.40.350.10">
    <property type="entry name" value="Creatinase/prolidase N-terminal domain"/>
    <property type="match status" value="1"/>
</dbReference>
<dbReference type="InterPro" id="IPR000587">
    <property type="entry name" value="Creatinase_N"/>
</dbReference>
<feature type="domain" description="Peptidase M24" evidence="4">
    <location>
        <begin position="134"/>
        <end position="335"/>
    </location>
</feature>
<evidence type="ECO:0000256" key="2">
    <source>
        <dbReference type="ARBA" id="ARBA00022801"/>
    </source>
</evidence>
<evidence type="ECO:0000313" key="7">
    <source>
        <dbReference type="Proteomes" id="UP000033166"/>
    </source>
</evidence>
<dbReference type="InterPro" id="IPR050659">
    <property type="entry name" value="Peptidase_M24B"/>
</dbReference>
<dbReference type="InterPro" id="IPR000994">
    <property type="entry name" value="Pept_M24"/>
</dbReference>
<dbReference type="AlphaFoldDB" id="A0A0D6DVF4"/>
<keyword evidence="2" id="KW-0378">Hydrolase</keyword>
<dbReference type="Gene3D" id="3.90.230.10">
    <property type="entry name" value="Creatinase/methionine aminopeptidase superfamily"/>
    <property type="match status" value="1"/>
</dbReference>
<dbReference type="Pfam" id="PF01321">
    <property type="entry name" value="Creatinase_N"/>
    <property type="match status" value="1"/>
</dbReference>
<dbReference type="EMBL" id="LN774769">
    <property type="protein sequence ID" value="CEN27748.1"/>
    <property type="molecule type" value="Genomic_DNA"/>
</dbReference>
<protein>
    <submittedName>
        <fullName evidence="6">Putative peptidase YqhT</fullName>
    </submittedName>
</protein>
<dbReference type="STRING" id="1364.LP2241_20198"/>
<evidence type="ECO:0000256" key="1">
    <source>
        <dbReference type="ARBA" id="ARBA00022723"/>
    </source>
</evidence>
<dbReference type="InterPro" id="IPR036005">
    <property type="entry name" value="Creatinase/aminopeptidase-like"/>
</dbReference>
<dbReference type="PROSITE" id="PS00491">
    <property type="entry name" value="PROLINE_PEPTIDASE"/>
    <property type="match status" value="1"/>
</dbReference>
<dbReference type="PANTHER" id="PTHR46112">
    <property type="entry name" value="AMINOPEPTIDASE"/>
    <property type="match status" value="1"/>
</dbReference>
<comment type="similarity">
    <text evidence="3">Belongs to the peptidase M24B family.</text>
</comment>
<sequence>MTRILNLRKRLQTEGLDAIIVTNLKNIYYLSGFWGSAGTVLLTQQAQYLLTDSRYSTAARESAPDFTIIETRQAITEIDRLVKKEGINNLGFEDSLSYAEFQAMQAQLTASNLKPLTNFIEIQRQIKSPDEIRTIKKACQISDQAYKDLLKFVEPGKSELELATFLDFKMRELGASGISFDTIVASGLRSALPHGRATHKPIEFGDIVTVDFGCYYDHYASDMTRTFFVGEADPKLQAIYHVVQKSQQAVIDASKAGLTYGDYDLAARQVIDAAGYGKAFTHGIGHGLGLDVHEVPYFSKTSQEQLLENMVITDEPGIYVDGLGGVRIEDDLLITSQGVEVLTLAPKELIIL</sequence>
<dbReference type="HOGENOM" id="CLU_017266_4_0_9"/>
<dbReference type="GO" id="GO:0016787">
    <property type="term" value="F:hydrolase activity"/>
    <property type="evidence" value="ECO:0007669"/>
    <property type="project" value="UniProtKB-KW"/>
</dbReference>
<dbReference type="RefSeq" id="WP_047914989.1">
    <property type="nucleotide sequence ID" value="NZ_LN774769.1"/>
</dbReference>
<proteinExistence type="inferred from homology"/>